<evidence type="ECO:0000313" key="2">
    <source>
        <dbReference type="Proteomes" id="UP001159179"/>
    </source>
</evidence>
<accession>A0AAW6SY08</accession>
<dbReference type="Gene3D" id="3.10.310.10">
    <property type="entry name" value="Diaminopimelate Epimerase, Chain A, domain 1"/>
    <property type="match status" value="1"/>
</dbReference>
<dbReference type="Proteomes" id="UP001159179">
    <property type="component" value="Unassembled WGS sequence"/>
</dbReference>
<dbReference type="EMBL" id="JAROYP010000006">
    <property type="protein sequence ID" value="MDH5161737.1"/>
    <property type="molecule type" value="Genomic_DNA"/>
</dbReference>
<dbReference type="RefSeq" id="WP_280616856.1">
    <property type="nucleotide sequence ID" value="NZ_JAROYP010000006.1"/>
</dbReference>
<organism evidence="1 2">
    <name type="scientific">Heyndrickxia oleronia</name>
    <dbReference type="NCBI Taxonomy" id="38875"/>
    <lineage>
        <taxon>Bacteria</taxon>
        <taxon>Bacillati</taxon>
        <taxon>Bacillota</taxon>
        <taxon>Bacilli</taxon>
        <taxon>Bacillales</taxon>
        <taxon>Bacillaceae</taxon>
        <taxon>Heyndrickxia</taxon>
    </lineage>
</organism>
<gene>
    <name evidence="1" type="ORF">P5X88_12375</name>
</gene>
<dbReference type="SUPFAM" id="SSF54506">
    <property type="entry name" value="Diaminopimelate epimerase-like"/>
    <property type="match status" value="1"/>
</dbReference>
<proteinExistence type="predicted"/>
<name>A0AAW6SY08_9BACI</name>
<comment type="caution">
    <text evidence="1">The sequence shown here is derived from an EMBL/GenBank/DDBJ whole genome shotgun (WGS) entry which is preliminary data.</text>
</comment>
<protein>
    <submittedName>
        <fullName evidence="1">Uncharacterized protein</fullName>
    </submittedName>
</protein>
<sequence length="51" mass="5717">MGRDHTIVMEQGYSMKKPSEIIVELMVEGQEVIGVKVGGKVLNLLEKEMEI</sequence>
<reference evidence="1" key="1">
    <citation type="submission" date="2023-03" db="EMBL/GenBank/DDBJ databases">
        <title>Bacterial isolates from washroom surfaces on a university campus.</title>
        <authorList>
            <person name="Holman D.B."/>
            <person name="Gzyl K.E."/>
            <person name="Taheri A.E."/>
        </authorList>
    </citation>
    <scope>NUCLEOTIDE SEQUENCE</scope>
    <source>
        <strain evidence="1">RD03</strain>
    </source>
</reference>
<dbReference type="AlphaFoldDB" id="A0AAW6SY08"/>
<evidence type="ECO:0000313" key="1">
    <source>
        <dbReference type="EMBL" id="MDH5161737.1"/>
    </source>
</evidence>